<dbReference type="Proteomes" id="UP000828390">
    <property type="component" value="Unassembled WGS sequence"/>
</dbReference>
<name>A0A9D4BWR9_DREPO</name>
<proteinExistence type="predicted"/>
<protein>
    <submittedName>
        <fullName evidence="1">Uncharacterized protein</fullName>
    </submittedName>
</protein>
<reference evidence="1" key="1">
    <citation type="journal article" date="2019" name="bioRxiv">
        <title>The Genome of the Zebra Mussel, Dreissena polymorpha: A Resource for Invasive Species Research.</title>
        <authorList>
            <person name="McCartney M.A."/>
            <person name="Auch B."/>
            <person name="Kono T."/>
            <person name="Mallez S."/>
            <person name="Zhang Y."/>
            <person name="Obille A."/>
            <person name="Becker A."/>
            <person name="Abrahante J.E."/>
            <person name="Garbe J."/>
            <person name="Badalamenti J.P."/>
            <person name="Herman A."/>
            <person name="Mangelson H."/>
            <person name="Liachko I."/>
            <person name="Sullivan S."/>
            <person name="Sone E.D."/>
            <person name="Koren S."/>
            <person name="Silverstein K.A.T."/>
            <person name="Beckman K.B."/>
            <person name="Gohl D.M."/>
        </authorList>
    </citation>
    <scope>NUCLEOTIDE SEQUENCE</scope>
    <source>
        <strain evidence="1">Duluth1</strain>
        <tissue evidence="1">Whole animal</tissue>
    </source>
</reference>
<comment type="caution">
    <text evidence="1">The sequence shown here is derived from an EMBL/GenBank/DDBJ whole genome shotgun (WGS) entry which is preliminary data.</text>
</comment>
<reference evidence="1" key="2">
    <citation type="submission" date="2020-11" db="EMBL/GenBank/DDBJ databases">
        <authorList>
            <person name="McCartney M.A."/>
            <person name="Auch B."/>
            <person name="Kono T."/>
            <person name="Mallez S."/>
            <person name="Becker A."/>
            <person name="Gohl D.M."/>
            <person name="Silverstein K.A.T."/>
            <person name="Koren S."/>
            <person name="Bechman K.B."/>
            <person name="Herman A."/>
            <person name="Abrahante J.E."/>
            <person name="Garbe J."/>
        </authorList>
    </citation>
    <scope>NUCLEOTIDE SEQUENCE</scope>
    <source>
        <strain evidence="1">Duluth1</strain>
        <tissue evidence="1">Whole animal</tissue>
    </source>
</reference>
<organism evidence="1 2">
    <name type="scientific">Dreissena polymorpha</name>
    <name type="common">Zebra mussel</name>
    <name type="synonym">Mytilus polymorpha</name>
    <dbReference type="NCBI Taxonomy" id="45954"/>
    <lineage>
        <taxon>Eukaryota</taxon>
        <taxon>Metazoa</taxon>
        <taxon>Spiralia</taxon>
        <taxon>Lophotrochozoa</taxon>
        <taxon>Mollusca</taxon>
        <taxon>Bivalvia</taxon>
        <taxon>Autobranchia</taxon>
        <taxon>Heteroconchia</taxon>
        <taxon>Euheterodonta</taxon>
        <taxon>Imparidentia</taxon>
        <taxon>Neoheterodontei</taxon>
        <taxon>Myida</taxon>
        <taxon>Dreissenoidea</taxon>
        <taxon>Dreissenidae</taxon>
        <taxon>Dreissena</taxon>
    </lineage>
</organism>
<sequence length="50" mass="5254">MYGIGGSTGRVVGTYTGFIPEWSDVITPLPTPVASYVGVEPAICMACIEF</sequence>
<accession>A0A9D4BWR9</accession>
<keyword evidence="2" id="KW-1185">Reference proteome</keyword>
<evidence type="ECO:0000313" key="2">
    <source>
        <dbReference type="Proteomes" id="UP000828390"/>
    </source>
</evidence>
<evidence type="ECO:0000313" key="1">
    <source>
        <dbReference type="EMBL" id="KAH3709143.1"/>
    </source>
</evidence>
<gene>
    <name evidence="1" type="ORF">DPMN_068604</name>
</gene>
<dbReference type="AlphaFoldDB" id="A0A9D4BWR9"/>
<dbReference type="EMBL" id="JAIWYP010000014">
    <property type="protein sequence ID" value="KAH3709143.1"/>
    <property type="molecule type" value="Genomic_DNA"/>
</dbReference>